<dbReference type="Proteomes" id="UP000281118">
    <property type="component" value="Unassembled WGS sequence"/>
</dbReference>
<reference evidence="2 3" key="1">
    <citation type="submission" date="2018-12" db="EMBL/GenBank/DDBJ databases">
        <title>The genome sequences of Variovorax guangxiensis DSM 27352.</title>
        <authorList>
            <person name="Gao J."/>
            <person name="Sun J."/>
        </authorList>
    </citation>
    <scope>NUCLEOTIDE SEQUENCE [LARGE SCALE GENOMIC DNA]</scope>
    <source>
        <strain evidence="2 3">DSM 27352</strain>
    </source>
</reference>
<evidence type="ECO:0000313" key="2">
    <source>
        <dbReference type="EMBL" id="RUR65690.1"/>
    </source>
</evidence>
<dbReference type="OrthoDB" id="435394at2"/>
<protein>
    <recommendedName>
        <fullName evidence="4">HEAT repeat domain-containing protein</fullName>
    </recommendedName>
</protein>
<comment type="caution">
    <text evidence="2">The sequence shown here is derived from an EMBL/GenBank/DDBJ whole genome shotgun (WGS) entry which is preliminary data.</text>
</comment>
<name>A0A433MD99_9BURK</name>
<dbReference type="SUPFAM" id="SSF48371">
    <property type="entry name" value="ARM repeat"/>
    <property type="match status" value="1"/>
</dbReference>
<evidence type="ECO:0000313" key="3">
    <source>
        <dbReference type="Proteomes" id="UP000281118"/>
    </source>
</evidence>
<dbReference type="RefSeq" id="WP_126018611.1">
    <property type="nucleotide sequence ID" value="NZ_RXFT01000001.1"/>
</dbReference>
<gene>
    <name evidence="2" type="ORF">EJP67_01315</name>
</gene>
<sequence length="1064" mass="116970">MKRIRSEKLIRTKPGAAGAAGFSTVELFALPEAPGHVVHVSTSRDGLQWKETVFTPSPLPFEAASTAFEHAVAAQIAQGYVPEGSAAPAPAATPPTATAIAHPGDAVLLAAIRPDAWRLLPPVRRTRVVWRIGERRLATAVPQLIDHIETGEPMLDYCIAWAVGRCGDAGAFEAMRELSKRGRTPVVTRAARWAALALWPEEQRAAEAARIIDDWPAPLRRAWAAMGEVPAAQAMPLLQQHLADPALWNGLKYAVWVEQLFDLSLLEGRRADGLAHAALLQIAPTLQLAAGSFRAWRRLYKGAEFAGDYDLLGVLHQRLETQRAAYRTGGRWAQVNGRYVEIAKEVVRPDSRLAYSQRTRDYLRRRTWRNLRRLALAGAADEADWLRLAMGVLLAADDAEAGTAGQQRESRWTPEPRSWHTGPYSRWLVLMQLLHRHDPEWEAQRGGLQWRRGTPLPAQRLSRTEAWPERWDRHPQALLQLMQQGRCAAVHAFAARALQDNKPFCEALEAPTVWRLLASTWEDTARFALDIARQRIAAGEAPLPWLPALLGSPLAEARTLALEYIGQDPGLYSQQVGLLLMLLTSADAEVRRASRLLLQAAAPNLSTLDVLASELLSWLSACDAAQPQLDAICENVQWALQGLLRTAAAKAPLDRLLALFDHASPDVVRTAAEWLLLHPASVQGLPVSVLTRLLQSDDERLRGAGVRLFTSLPDESLVTQPELFAAFCSSPMPVVRAAVAPRLAQLLPAHPAFAAALMPLLRDELFRAEAAEGVFDSLLQWLCGPLAEHTRRGEPAVTLRLLEARSKGAQRLGAWLLPQQDALSFSVLQTASFGLVDTAAARQWATEQLAARPERTLAELGDALRIFDSRWDDARDWARQWFGAQGESSLWTPALLVRLCDHKDAGAQRLGRELLTTHFDVTDVTTYMLQLSQHPSPGMQLFVTNWLASAASRNADVLARLEPYFLSVLSQANRGRLAKARVMEFLAAQAMHSEDIARIVARVFARQAVTGAITERAQYVAGLRSIQEAFPGLDNPLQTAPVRSIAPRRAPPPSSSALTGAPAA</sequence>
<evidence type="ECO:0000256" key="1">
    <source>
        <dbReference type="SAM" id="MobiDB-lite"/>
    </source>
</evidence>
<dbReference type="InterPro" id="IPR016024">
    <property type="entry name" value="ARM-type_fold"/>
</dbReference>
<proteinExistence type="predicted"/>
<dbReference type="AlphaFoldDB" id="A0A433MD99"/>
<accession>A0A433MD99</accession>
<dbReference type="EMBL" id="RXFT01000001">
    <property type="protein sequence ID" value="RUR65690.1"/>
    <property type="molecule type" value="Genomic_DNA"/>
</dbReference>
<feature type="region of interest" description="Disordered" evidence="1">
    <location>
        <begin position="1044"/>
        <end position="1064"/>
    </location>
</feature>
<evidence type="ECO:0008006" key="4">
    <source>
        <dbReference type="Google" id="ProtNLM"/>
    </source>
</evidence>
<organism evidence="2 3">
    <name type="scientific">Variovorax guangxiensis</name>
    <dbReference type="NCBI Taxonomy" id="1775474"/>
    <lineage>
        <taxon>Bacteria</taxon>
        <taxon>Pseudomonadati</taxon>
        <taxon>Pseudomonadota</taxon>
        <taxon>Betaproteobacteria</taxon>
        <taxon>Burkholderiales</taxon>
        <taxon>Comamonadaceae</taxon>
        <taxon>Variovorax</taxon>
    </lineage>
</organism>